<dbReference type="PANTHER" id="PTHR30514">
    <property type="entry name" value="GLUCOKINASE"/>
    <property type="match status" value="1"/>
</dbReference>
<dbReference type="EvolutionaryTrace" id="A0A0H2VHQ2"/>
<dbReference type="Pfam" id="PF01418">
    <property type="entry name" value="HTH_6"/>
    <property type="match status" value="1"/>
</dbReference>
<evidence type="ECO:0000256" key="2">
    <source>
        <dbReference type="ARBA" id="ARBA00023125"/>
    </source>
</evidence>
<dbReference type="PATRIC" id="fig|176280.10.peg.1848"/>
<feature type="domain" description="SIS" evidence="5">
    <location>
        <begin position="122"/>
        <end position="263"/>
    </location>
</feature>
<dbReference type="SUPFAM" id="SSF46689">
    <property type="entry name" value="Homeodomain-like"/>
    <property type="match status" value="1"/>
</dbReference>
<dbReference type="Gene3D" id="3.40.50.10490">
    <property type="entry name" value="Glucose-6-phosphate isomerase like protein, domain 1"/>
    <property type="match status" value="1"/>
</dbReference>
<reference evidence="8" key="2">
    <citation type="submission" date="2009-09" db="PDB data bank">
        <title>The Crystal Structure of the N-terminal domain of a RpiR Transcriptional Regulator from Staphylococcus epidermidis to 1.4A.</title>
        <authorList>
            <person name="Stein A.J."/>
            <person name="Sather A."/>
            <person name="Borovilos M."/>
            <person name="Bargassa M."/>
            <person name="Joachimiak A."/>
        </authorList>
    </citation>
    <scope>X-RAY CRYSTALLOGRAPHY (1.40 ANGSTROMS) OF 1-107</scope>
</reference>
<dbReference type="InterPro" id="IPR035472">
    <property type="entry name" value="RpiR-like_SIS"/>
</dbReference>
<dbReference type="InterPro" id="IPR009057">
    <property type="entry name" value="Homeodomain-like_sf"/>
</dbReference>
<dbReference type="Proteomes" id="UP000001411">
    <property type="component" value="Chromosome"/>
</dbReference>
<organism evidence="6 7">
    <name type="scientific">Staphylococcus epidermidis (strain ATCC 12228 / FDA PCI 1200)</name>
    <dbReference type="NCBI Taxonomy" id="176280"/>
    <lineage>
        <taxon>Bacteria</taxon>
        <taxon>Bacillati</taxon>
        <taxon>Bacillota</taxon>
        <taxon>Bacilli</taxon>
        <taxon>Bacillales</taxon>
        <taxon>Staphylococcaceae</taxon>
        <taxon>Staphylococcus</taxon>
    </lineage>
</organism>
<dbReference type="InterPro" id="IPR047640">
    <property type="entry name" value="RpiR-like"/>
</dbReference>
<keyword evidence="1" id="KW-0805">Transcription regulation</keyword>
<accession>A0A0H2VHQ2</accession>
<dbReference type="PROSITE" id="PS51071">
    <property type="entry name" value="HTH_RPIR"/>
    <property type="match status" value="1"/>
</dbReference>
<dbReference type="Gene3D" id="1.10.10.10">
    <property type="entry name" value="Winged helix-like DNA-binding domain superfamily/Winged helix DNA-binding domain"/>
    <property type="match status" value="1"/>
</dbReference>
<dbReference type="OrthoDB" id="370421at2"/>
<protein>
    <submittedName>
        <fullName evidence="6">Transcription regulator RpiR family</fullName>
    </submittedName>
</protein>
<evidence type="ECO:0000256" key="1">
    <source>
        <dbReference type="ARBA" id="ARBA00023015"/>
    </source>
</evidence>
<evidence type="ECO:0000256" key="3">
    <source>
        <dbReference type="ARBA" id="ARBA00023163"/>
    </source>
</evidence>
<proteinExistence type="evidence at protein level"/>
<dbReference type="AlphaFoldDB" id="A0A0H2VHQ2"/>
<name>A0A0H2VHQ2_STAES</name>
<keyword evidence="8" id="KW-0002">3D-structure</keyword>
<dbReference type="InterPro" id="IPR046348">
    <property type="entry name" value="SIS_dom_sf"/>
</dbReference>
<evidence type="ECO:0000259" key="4">
    <source>
        <dbReference type="PROSITE" id="PS51071"/>
    </source>
</evidence>
<keyword evidence="3" id="KW-0804">Transcription</keyword>
<evidence type="ECO:0000313" key="6">
    <source>
        <dbReference type="EMBL" id="AAO05532.1"/>
    </source>
</evidence>
<dbReference type="GO" id="GO:0003677">
    <property type="term" value="F:DNA binding"/>
    <property type="evidence" value="ECO:0007669"/>
    <property type="project" value="UniProtKB-KW"/>
</dbReference>
<dbReference type="HOGENOM" id="CLU_055769_0_4_9"/>
<evidence type="ECO:0000259" key="5">
    <source>
        <dbReference type="PROSITE" id="PS51464"/>
    </source>
</evidence>
<dbReference type="PDB" id="3IWF">
    <property type="method" value="X-ray"/>
    <property type="resolution" value="1.40 A"/>
    <property type="chains" value="A/B=1-107"/>
</dbReference>
<dbReference type="PROSITE" id="PS51464">
    <property type="entry name" value="SIS"/>
    <property type="match status" value="1"/>
</dbReference>
<feature type="domain" description="HTH rpiR-type" evidence="4">
    <location>
        <begin position="2"/>
        <end position="78"/>
    </location>
</feature>
<sequence>MPNILYKIDNQYPYFTKNEKKIAQFILNYPHKVVNMTSQEIANQLETSSTSIIRLSKKVTPGGFNELKTRLSKFLPKEVTQYNVELVDNESTISLKNKLHSRSKAALSNANETINVAIIDEICDLIKNSETIFIYGYGASFVVATDLYQKLSRIGLNIQLVHETHIFTTMLATRNSNDCVIFISNNGTQSEMQSIAKVIADYHIPIATISSTSDNPVAKQSNIVLTYGQTDENEMRMGATTSLFAQMFTIDILYYRYIALNYQSSLDFITQSKIALDNYRKHLSNIDFKH</sequence>
<dbReference type="SMR" id="A0A0H2VHQ2"/>
<dbReference type="CDD" id="cd05013">
    <property type="entry name" value="SIS_RpiR"/>
    <property type="match status" value="1"/>
</dbReference>
<dbReference type="GO" id="GO:1901135">
    <property type="term" value="P:carbohydrate derivative metabolic process"/>
    <property type="evidence" value="ECO:0007669"/>
    <property type="project" value="InterPro"/>
</dbReference>
<dbReference type="KEGG" id="sep:SE_1891"/>
<gene>
    <name evidence="6" type="ordered locus">SE_1891</name>
</gene>
<dbReference type="RefSeq" id="WP_002469323.1">
    <property type="nucleotide sequence ID" value="NC_004461.1"/>
</dbReference>
<dbReference type="GO" id="GO:0097367">
    <property type="term" value="F:carbohydrate derivative binding"/>
    <property type="evidence" value="ECO:0007669"/>
    <property type="project" value="InterPro"/>
</dbReference>
<dbReference type="SUPFAM" id="SSF53697">
    <property type="entry name" value="SIS domain"/>
    <property type="match status" value="1"/>
</dbReference>
<dbReference type="PDBsum" id="3IWF"/>
<dbReference type="InterPro" id="IPR000281">
    <property type="entry name" value="HTH_RpiR"/>
</dbReference>
<dbReference type="Pfam" id="PF01380">
    <property type="entry name" value="SIS"/>
    <property type="match status" value="1"/>
</dbReference>
<dbReference type="EMBL" id="AE015929">
    <property type="protein sequence ID" value="AAO05532.1"/>
    <property type="molecule type" value="Genomic_DNA"/>
</dbReference>
<evidence type="ECO:0007829" key="8">
    <source>
        <dbReference type="PDB" id="3IWF"/>
    </source>
</evidence>
<dbReference type="eggNOG" id="COG1737">
    <property type="taxonomic scope" value="Bacteria"/>
</dbReference>
<keyword evidence="2" id="KW-0238">DNA-binding</keyword>
<dbReference type="GO" id="GO:0003700">
    <property type="term" value="F:DNA-binding transcription factor activity"/>
    <property type="evidence" value="ECO:0007669"/>
    <property type="project" value="InterPro"/>
</dbReference>
<dbReference type="InterPro" id="IPR001347">
    <property type="entry name" value="SIS_dom"/>
</dbReference>
<dbReference type="GeneID" id="50018007"/>
<dbReference type="PANTHER" id="PTHR30514:SF10">
    <property type="entry name" value="MURR_RPIR FAMILY TRANSCRIPTIONAL REGULATOR"/>
    <property type="match status" value="1"/>
</dbReference>
<dbReference type="InterPro" id="IPR036388">
    <property type="entry name" value="WH-like_DNA-bd_sf"/>
</dbReference>
<evidence type="ECO:0000313" key="7">
    <source>
        <dbReference type="Proteomes" id="UP000001411"/>
    </source>
</evidence>
<reference evidence="6 7" key="1">
    <citation type="journal article" date="2003" name="Mol. Microbiol.">
        <title>Genome-based analysis of virulence genes in a non-biofilm-forming Staphylococcus epidermidis strain (ATCC 12228).</title>
        <authorList>
            <person name="Zhang Y.Q."/>
            <person name="Ren S.X."/>
            <person name="Li H.L."/>
            <person name="Wang Y.X."/>
            <person name="Fu G."/>
            <person name="Yang J."/>
            <person name="Qin Z.Q."/>
            <person name="Miao Y.G."/>
            <person name="Wang W.Y."/>
            <person name="Chen R.S."/>
            <person name="Shen Y."/>
            <person name="Chen Z."/>
            <person name="Yuan Z.H."/>
            <person name="Zhao G.P."/>
            <person name="Qu D."/>
            <person name="Danchin A."/>
            <person name="Wen Y.M."/>
        </authorList>
    </citation>
    <scope>NUCLEOTIDE SEQUENCE [LARGE SCALE GENOMIC DNA]</scope>
    <source>
        <strain evidence="7">ATCC 12228 / FDA PCI 1200</strain>
    </source>
</reference>